<organism evidence="1 2">
    <name type="scientific">Coemansia furcata</name>
    <dbReference type="NCBI Taxonomy" id="417177"/>
    <lineage>
        <taxon>Eukaryota</taxon>
        <taxon>Fungi</taxon>
        <taxon>Fungi incertae sedis</taxon>
        <taxon>Zoopagomycota</taxon>
        <taxon>Kickxellomycotina</taxon>
        <taxon>Kickxellomycetes</taxon>
        <taxon>Kickxellales</taxon>
        <taxon>Kickxellaceae</taxon>
        <taxon>Coemansia</taxon>
    </lineage>
</organism>
<keyword evidence="2" id="KW-1185">Reference proteome</keyword>
<comment type="caution">
    <text evidence="1">The sequence shown here is derived from an EMBL/GenBank/DDBJ whole genome shotgun (WGS) entry which is preliminary data.</text>
</comment>
<evidence type="ECO:0000313" key="1">
    <source>
        <dbReference type="EMBL" id="KAJ2812821.1"/>
    </source>
</evidence>
<dbReference type="Proteomes" id="UP001140096">
    <property type="component" value="Unassembled WGS sequence"/>
</dbReference>
<sequence>MAFIDIIDAKDVGAHNEMANTTDTMTPSVQDSPQQPAATSKQPRHIARKSDMPYPLRRINELKPGLKNYTIRACIIKKKHIGCQSVAVNLLDDSGKICAFINHEQVDKFSPLLKVDNVYHISQAQICKRKDQFKLVFTDNTTVEQYVEQCTELTDMSQECFDFISISLLEKYKEKQAVDILWIVADIIDAVPIVKGTGNGMSTRRSLMVVDMSGYKVRITLWGHMAMDFSAPIGSVIAFKGARVNSFDGRTLSASEWRLMVVNPDFPTAHALCKWYSFEGRHMEFQSFTNTASTGKSTSDPRLQLVTVAAANSLVDNVDGTIEFFHIRAAITYIQSKNFTYQSCSGKYCAGLVTKVKKSRRYRCEMCNQSLHKFKYSYTLHVKVSDGTGKIKLQCSDVVGELLFGTSANDMVKLQQQTDKVAFNEMFAAAKNKSYVFKCKITSVVNELGTSKIATAINACLIV</sequence>
<accession>A0ACC1LQ68</accession>
<proteinExistence type="predicted"/>
<name>A0ACC1LQ68_9FUNG</name>
<evidence type="ECO:0000313" key="2">
    <source>
        <dbReference type="Proteomes" id="UP001140096"/>
    </source>
</evidence>
<reference evidence="1" key="1">
    <citation type="submission" date="2022-07" db="EMBL/GenBank/DDBJ databases">
        <title>Phylogenomic reconstructions and comparative analyses of Kickxellomycotina fungi.</title>
        <authorList>
            <person name="Reynolds N.K."/>
            <person name="Stajich J.E."/>
            <person name="Barry K."/>
            <person name="Grigoriev I.V."/>
            <person name="Crous P."/>
            <person name="Smith M.E."/>
        </authorList>
    </citation>
    <scope>NUCLEOTIDE SEQUENCE</scope>
    <source>
        <strain evidence="1">CBS 102833</strain>
    </source>
</reference>
<gene>
    <name evidence="1" type="primary">RFA1_1</name>
    <name evidence="1" type="ORF">H4S07_001125</name>
</gene>
<protein>
    <submittedName>
        <fullName evidence="1">Replication factor A protein 1</fullName>
    </submittedName>
</protein>
<dbReference type="EMBL" id="JANBUP010000151">
    <property type="protein sequence ID" value="KAJ2812821.1"/>
    <property type="molecule type" value="Genomic_DNA"/>
</dbReference>